<organism evidence="1 2">
    <name type="scientific">Pseudomonas parafulva</name>
    <dbReference type="NCBI Taxonomy" id="157782"/>
    <lineage>
        <taxon>Bacteria</taxon>
        <taxon>Pseudomonadati</taxon>
        <taxon>Pseudomonadota</taxon>
        <taxon>Gammaproteobacteria</taxon>
        <taxon>Pseudomonadales</taxon>
        <taxon>Pseudomonadaceae</taxon>
        <taxon>Pseudomonas</taxon>
    </lineage>
</organism>
<dbReference type="AlphaFoldDB" id="A0AAI8PA05"/>
<reference evidence="1 2" key="1">
    <citation type="submission" date="2018-08" db="EMBL/GenBank/DDBJ databases">
        <authorList>
            <person name="Lee Y."/>
            <person name="Kakembo D."/>
        </authorList>
    </citation>
    <scope>NUCLEOTIDE SEQUENCE [LARGE SCALE GENOMIC DNA]</scope>
    <source>
        <strain evidence="1 2">JBCS1880</strain>
    </source>
</reference>
<evidence type="ECO:0000313" key="1">
    <source>
        <dbReference type="EMBL" id="AXO88408.1"/>
    </source>
</evidence>
<evidence type="ECO:0000313" key="2">
    <source>
        <dbReference type="Proteomes" id="UP000258127"/>
    </source>
</evidence>
<sequence length="60" mass="7082">MREKPVENHRFAKKMFIAIRWIYQKVSLSRILKQGLYLVFMKCALITRQPVPSIFLASNA</sequence>
<protein>
    <submittedName>
        <fullName evidence="1">Uncharacterized protein</fullName>
    </submittedName>
</protein>
<keyword evidence="2" id="KW-1185">Reference proteome</keyword>
<gene>
    <name evidence="1" type="ORF">DZC75_10510</name>
</gene>
<name>A0AAI8PA05_9PSED</name>
<accession>A0AAI8PA05</accession>
<proteinExistence type="predicted"/>
<dbReference type="Proteomes" id="UP000258127">
    <property type="component" value="Chromosome"/>
</dbReference>
<dbReference type="EMBL" id="CP031641">
    <property type="protein sequence ID" value="AXO88408.1"/>
    <property type="molecule type" value="Genomic_DNA"/>
</dbReference>